<dbReference type="AlphaFoldDB" id="A0A2T0LCG9"/>
<keyword evidence="6" id="KW-0520">NAD</keyword>
<dbReference type="EC" id="1.6.5.9" evidence="2"/>
<dbReference type="Gene3D" id="3.50.50.100">
    <property type="match status" value="1"/>
</dbReference>
<dbReference type="EMBL" id="PVNE01000021">
    <property type="protein sequence ID" value="PRX39685.1"/>
    <property type="molecule type" value="Genomic_DNA"/>
</dbReference>
<dbReference type="PANTHER" id="PTHR43706">
    <property type="entry name" value="NADH DEHYDROGENASE"/>
    <property type="match status" value="1"/>
</dbReference>
<evidence type="ECO:0000256" key="3">
    <source>
        <dbReference type="ARBA" id="ARBA00022630"/>
    </source>
</evidence>
<evidence type="ECO:0000313" key="9">
    <source>
        <dbReference type="EMBL" id="PRX39685.1"/>
    </source>
</evidence>
<evidence type="ECO:0000259" key="8">
    <source>
        <dbReference type="Pfam" id="PF07992"/>
    </source>
</evidence>
<evidence type="ECO:0000256" key="5">
    <source>
        <dbReference type="ARBA" id="ARBA00023002"/>
    </source>
</evidence>
<gene>
    <name evidence="9" type="ORF">CLV97_12112</name>
</gene>
<sequence>MNQKTILVVGGGYAGLSVVDSLRKTFRERIGKSIRLVLLDKEPYHFKKVRLVQAPREKGVPLRVPFSAFGWDDVERLQGELTGVEPDRGRAIYTRPDGKTDTISFDRLVLAVGSVVRHPPEGSEGFALRNMEDAEALRDTLRRVGQRASPSGRKSEPLCAAVVGGGITGIETAAELAYRLREEAVAHGMEEDRVLVRLIDAGQYLFPEAGRRVAHRLEKRLKRMGVEVLHGVKALRCNEGIVHLDNGKTIPAQLCVWALGVEPNPLLRRLGLPLHDDGRLLVDPWYRVKGHETLYAIGDCARVTDPKTGKPNGMTCKEGIVQARRLAEIIRAQMDGLSAPAHTSFPSLCCIGLGPKDGFIWARKWGVDFILTGHLGMKVREYTWNAASLMK</sequence>
<dbReference type="PANTHER" id="PTHR43706:SF47">
    <property type="entry name" value="EXTERNAL NADH-UBIQUINONE OXIDOREDUCTASE 1, MITOCHONDRIAL-RELATED"/>
    <property type="match status" value="1"/>
</dbReference>
<dbReference type="PRINTS" id="PR00368">
    <property type="entry name" value="FADPNR"/>
</dbReference>
<dbReference type="InterPro" id="IPR045024">
    <property type="entry name" value="NDH-2"/>
</dbReference>
<proteinExistence type="inferred from homology"/>
<dbReference type="RefSeq" id="WP_170070505.1">
    <property type="nucleotide sequence ID" value="NZ_PVNE01000021.1"/>
</dbReference>
<comment type="catalytic activity">
    <reaction evidence="7">
        <text>a quinone + NADH + H(+) = a quinol + NAD(+)</text>
        <dbReference type="Rhea" id="RHEA:46160"/>
        <dbReference type="ChEBI" id="CHEBI:15378"/>
        <dbReference type="ChEBI" id="CHEBI:24646"/>
        <dbReference type="ChEBI" id="CHEBI:57540"/>
        <dbReference type="ChEBI" id="CHEBI:57945"/>
        <dbReference type="ChEBI" id="CHEBI:132124"/>
        <dbReference type="EC" id="1.6.5.9"/>
    </reaction>
</comment>
<dbReference type="InterPro" id="IPR036188">
    <property type="entry name" value="FAD/NAD-bd_sf"/>
</dbReference>
<keyword evidence="3" id="KW-0285">Flavoprotein</keyword>
<keyword evidence="5" id="KW-0560">Oxidoreductase</keyword>
<evidence type="ECO:0000256" key="4">
    <source>
        <dbReference type="ARBA" id="ARBA00022827"/>
    </source>
</evidence>
<dbReference type="InterPro" id="IPR023753">
    <property type="entry name" value="FAD/NAD-binding_dom"/>
</dbReference>
<evidence type="ECO:0000256" key="6">
    <source>
        <dbReference type="ARBA" id="ARBA00023027"/>
    </source>
</evidence>
<accession>A0A2T0LCG9</accession>
<keyword evidence="10" id="KW-1185">Reference proteome</keyword>
<name>A0A2T0LCG9_9BACL</name>
<keyword evidence="4" id="KW-0274">FAD</keyword>
<dbReference type="Proteomes" id="UP000237797">
    <property type="component" value="Unassembled WGS sequence"/>
</dbReference>
<comment type="similarity">
    <text evidence="1">Belongs to the NADH dehydrogenase family.</text>
</comment>
<evidence type="ECO:0000256" key="7">
    <source>
        <dbReference type="ARBA" id="ARBA00047599"/>
    </source>
</evidence>
<feature type="domain" description="FAD/NAD(P)-binding" evidence="8">
    <location>
        <begin position="5"/>
        <end position="310"/>
    </location>
</feature>
<evidence type="ECO:0000313" key="10">
    <source>
        <dbReference type="Proteomes" id="UP000237797"/>
    </source>
</evidence>
<comment type="caution">
    <text evidence="9">The sequence shown here is derived from an EMBL/GenBank/DDBJ whole genome shotgun (WGS) entry which is preliminary data.</text>
</comment>
<protein>
    <recommendedName>
        <fullName evidence="2">NADH:ubiquinone reductase (non-electrogenic)</fullName>
        <ecNumber evidence="2">1.6.5.9</ecNumber>
    </recommendedName>
</protein>
<reference evidence="9 10" key="1">
    <citation type="submission" date="2018-03" db="EMBL/GenBank/DDBJ databases">
        <title>Genomic Encyclopedia of Archaeal and Bacterial Type Strains, Phase II (KMG-II): from individual species to whole genera.</title>
        <authorList>
            <person name="Goeker M."/>
        </authorList>
    </citation>
    <scope>NUCLEOTIDE SEQUENCE [LARGE SCALE GENOMIC DNA]</scope>
    <source>
        <strain evidence="9 10">DSM 44946</strain>
    </source>
</reference>
<dbReference type="Pfam" id="PF07992">
    <property type="entry name" value="Pyr_redox_2"/>
    <property type="match status" value="1"/>
</dbReference>
<evidence type="ECO:0000256" key="1">
    <source>
        <dbReference type="ARBA" id="ARBA00005272"/>
    </source>
</evidence>
<dbReference type="SUPFAM" id="SSF51905">
    <property type="entry name" value="FAD/NAD(P)-binding domain"/>
    <property type="match status" value="1"/>
</dbReference>
<dbReference type="GO" id="GO:0050136">
    <property type="term" value="F:NADH dehydrogenase (quinone) (non-electrogenic) activity"/>
    <property type="evidence" value="ECO:0007669"/>
    <property type="project" value="UniProtKB-EC"/>
</dbReference>
<evidence type="ECO:0000256" key="2">
    <source>
        <dbReference type="ARBA" id="ARBA00012637"/>
    </source>
</evidence>
<organism evidence="9 10">
    <name type="scientific">Planifilum fimeticola</name>
    <dbReference type="NCBI Taxonomy" id="201975"/>
    <lineage>
        <taxon>Bacteria</taxon>
        <taxon>Bacillati</taxon>
        <taxon>Bacillota</taxon>
        <taxon>Bacilli</taxon>
        <taxon>Bacillales</taxon>
        <taxon>Thermoactinomycetaceae</taxon>
        <taxon>Planifilum</taxon>
    </lineage>
</organism>